<dbReference type="AlphaFoldDB" id="A0A4V0P1Q6"/>
<feature type="transmembrane region" description="Helical" evidence="2">
    <location>
        <begin position="200"/>
        <end position="220"/>
    </location>
</feature>
<evidence type="ECO:0000313" key="4">
    <source>
        <dbReference type="Proteomes" id="UP000509448"/>
    </source>
</evidence>
<evidence type="ECO:0000313" key="3">
    <source>
        <dbReference type="EMBL" id="BBE42550.1"/>
    </source>
</evidence>
<feature type="transmembrane region" description="Helical" evidence="2">
    <location>
        <begin position="96"/>
        <end position="120"/>
    </location>
</feature>
<name>A0A4V0P1Q6_9ARCH</name>
<dbReference type="PANTHER" id="PTHR34300:SF2">
    <property type="entry name" value="QUEUOSINE PRECURSOR TRANSPORTER-RELATED"/>
    <property type="match status" value="1"/>
</dbReference>
<sequence>MAIAAFPQLMLLVWAVAVFGAAALIYRLLVSALRTDPTLTASALYLVLMTISQYAASKITVYLWFGVPAGTATYVATVAMLDIVVMREGFKYARNLIFTGLASQALITIANASVLSMPAMSGNEGIYAYVFGISARVALASAAAYLAAELTDAYIVNRIKHAIWKRVLYSDPVAMAVDTLIFVPLAFYGALPQTILTSTMLGLLLAKWSLSPAVLGLVYVNRRFLFRDVYGTHARAIS</sequence>
<dbReference type="GeneID" id="55584971"/>
<organism evidence="3 4">
    <name type="scientific">Conexivisphaera calida</name>
    <dbReference type="NCBI Taxonomy" id="1874277"/>
    <lineage>
        <taxon>Archaea</taxon>
        <taxon>Nitrososphaerota</taxon>
        <taxon>Conexivisphaeria</taxon>
        <taxon>Conexivisphaerales</taxon>
        <taxon>Conexivisphaeraceae</taxon>
        <taxon>Conexivisphaera</taxon>
    </lineage>
</organism>
<dbReference type="NCBIfam" id="TIGR00697">
    <property type="entry name" value="queuosine precursor transporter"/>
    <property type="match status" value="1"/>
</dbReference>
<accession>A0A4V0P1Q6</accession>
<protein>
    <recommendedName>
        <fullName evidence="1">Queuosine precursor transporter</fullName>
    </recommendedName>
</protein>
<dbReference type="RefSeq" id="WP_174448768.1">
    <property type="nucleotide sequence ID" value="NZ_AP018732.1"/>
</dbReference>
<feature type="transmembrane region" description="Helical" evidence="2">
    <location>
        <begin position="62"/>
        <end position="84"/>
    </location>
</feature>
<dbReference type="InterPro" id="IPR003744">
    <property type="entry name" value="YhhQ"/>
</dbReference>
<evidence type="ECO:0000256" key="1">
    <source>
        <dbReference type="NCBIfam" id="TIGR00697"/>
    </source>
</evidence>
<dbReference type="KEGG" id="ccai:NAS2_1161"/>
<keyword evidence="2" id="KW-0472">Membrane</keyword>
<keyword evidence="2" id="KW-1133">Transmembrane helix</keyword>
<feature type="transmembrane region" description="Helical" evidence="2">
    <location>
        <begin position="126"/>
        <end position="147"/>
    </location>
</feature>
<dbReference type="Proteomes" id="UP000509448">
    <property type="component" value="Chromosome"/>
</dbReference>
<reference evidence="3 4" key="1">
    <citation type="journal article" date="2019" name="ISME J.">
        <title>Isolation and characterization of a thermophilic sulfur- and iron-reducing thaumarchaeote from a terrestrial acidic hot spring.</title>
        <authorList>
            <person name="Kato S."/>
            <person name="Itoh T."/>
            <person name="Yuki M."/>
            <person name="Nagamori M."/>
            <person name="Ohnishi M."/>
            <person name="Uematsu K."/>
            <person name="Suzuki K."/>
            <person name="Takashina T."/>
            <person name="Ohkuma M."/>
        </authorList>
    </citation>
    <scope>NUCLEOTIDE SEQUENCE [LARGE SCALE GENOMIC DNA]</scope>
    <source>
        <strain evidence="3 4">NAS-02</strain>
    </source>
</reference>
<dbReference type="OrthoDB" id="27816at2157"/>
<feature type="transmembrane region" description="Helical" evidence="2">
    <location>
        <begin position="6"/>
        <end position="26"/>
    </location>
</feature>
<dbReference type="Pfam" id="PF02592">
    <property type="entry name" value="Vut_1"/>
    <property type="match status" value="1"/>
</dbReference>
<evidence type="ECO:0000256" key="2">
    <source>
        <dbReference type="SAM" id="Phobius"/>
    </source>
</evidence>
<proteinExistence type="predicted"/>
<dbReference type="PANTHER" id="PTHR34300">
    <property type="entry name" value="QUEUOSINE PRECURSOR TRANSPORTER-RELATED"/>
    <property type="match status" value="1"/>
</dbReference>
<dbReference type="EMBL" id="AP018732">
    <property type="protein sequence ID" value="BBE42550.1"/>
    <property type="molecule type" value="Genomic_DNA"/>
</dbReference>
<keyword evidence="4" id="KW-1185">Reference proteome</keyword>
<feature type="transmembrane region" description="Helical" evidence="2">
    <location>
        <begin position="168"/>
        <end position="188"/>
    </location>
</feature>
<keyword evidence="2" id="KW-0812">Transmembrane</keyword>
<gene>
    <name evidence="3" type="ORF">NAS2_1161</name>
</gene>
<feature type="transmembrane region" description="Helical" evidence="2">
    <location>
        <begin position="38"/>
        <end position="56"/>
    </location>
</feature>